<dbReference type="GO" id="GO:0004069">
    <property type="term" value="F:L-aspartate:2-oxoglutarate aminotransferase activity"/>
    <property type="evidence" value="ECO:0007669"/>
    <property type="project" value="UniProtKB-EC"/>
</dbReference>
<dbReference type="GO" id="GO:0030170">
    <property type="term" value="F:pyridoxal phosphate binding"/>
    <property type="evidence" value="ECO:0007669"/>
    <property type="project" value="InterPro"/>
</dbReference>
<sequence length="394" mass="42131">MEFARRLQPLQRNVFADMDRAKAQAIAAGTPILDLSLGSSDLSPPPEVLAAIAAAVADPRTHGYGLHHSTLPFREAAAAWYTRKFGVAVDPATEVLLLIGSQEGTGHLPLALLNPGDVALLCDPCYPSHRGGIYLAGGEIYGMPLAPDHGFLPQFGDIPGSVLDRAKCMVLSYPHNPTTALAPLAFFEEAVAFCQRHDLVLIHDFPYPDFSFAPDPVPSVLQADPGKTCSIELFSLSKSFHMGGFRVGYAIGNRAIIEALGQVKGAIDFNQYQGILRGAIVALTGDQRSVVAMAQIFRERRDRGVAHLQALGWTVPLPPATPYVWAPLPTPWHRNSMAFCTQLAASTGVVLAPGIGFGPAGEGYGRFALVHDLPLLTTALDRIGTFLATQSPPK</sequence>
<dbReference type="Proteomes" id="UP000034681">
    <property type="component" value="Unassembled WGS sequence"/>
</dbReference>
<evidence type="ECO:0000313" key="5">
    <source>
        <dbReference type="EMBL" id="KKJ01110.1"/>
    </source>
</evidence>
<dbReference type="InterPro" id="IPR050881">
    <property type="entry name" value="LL-DAP_aminotransferase"/>
</dbReference>
<evidence type="ECO:0000256" key="3">
    <source>
        <dbReference type="ARBA" id="ARBA00022679"/>
    </source>
</evidence>
<organism evidence="5 6">
    <name type="scientific">Prochlorothrix hollandica PCC 9006 = CALU 1027</name>
    <dbReference type="NCBI Taxonomy" id="317619"/>
    <lineage>
        <taxon>Bacteria</taxon>
        <taxon>Bacillati</taxon>
        <taxon>Cyanobacteriota</taxon>
        <taxon>Cyanophyceae</taxon>
        <taxon>Prochlorotrichales</taxon>
        <taxon>Prochlorotrichaceae</taxon>
        <taxon>Prochlorothrix</taxon>
    </lineage>
</organism>
<reference evidence="5" key="1">
    <citation type="submission" date="2012-04" db="EMBL/GenBank/DDBJ databases">
        <authorList>
            <person name="Borisov I.G."/>
            <person name="Ivanikova N.V."/>
            <person name="Pinevich A.V."/>
        </authorList>
    </citation>
    <scope>NUCLEOTIDE SEQUENCE [LARGE SCALE GENOMIC DNA]</scope>
    <source>
        <strain evidence="5">CALU 1027</strain>
    </source>
</reference>
<keyword evidence="2 5" id="KW-0032">Aminotransferase</keyword>
<dbReference type="PANTHER" id="PTHR42832:SF2">
    <property type="entry name" value="ASPARTATE TRANSAMINASE"/>
    <property type="match status" value="1"/>
</dbReference>
<dbReference type="InterPro" id="IPR015422">
    <property type="entry name" value="PyrdxlP-dep_Trfase_small"/>
</dbReference>
<dbReference type="InterPro" id="IPR004839">
    <property type="entry name" value="Aminotransferase_I/II_large"/>
</dbReference>
<dbReference type="SUPFAM" id="SSF53383">
    <property type="entry name" value="PLP-dependent transferases"/>
    <property type="match status" value="1"/>
</dbReference>
<dbReference type="EMBL" id="AJTX02000002">
    <property type="protein sequence ID" value="KKJ01110.1"/>
    <property type="molecule type" value="Genomic_DNA"/>
</dbReference>
<evidence type="ECO:0000256" key="2">
    <source>
        <dbReference type="ARBA" id="ARBA00022576"/>
    </source>
</evidence>
<dbReference type="EC" id="2.6.1.1" evidence="5"/>
<dbReference type="Gene3D" id="3.40.640.10">
    <property type="entry name" value="Type I PLP-dependent aspartate aminotransferase-like (Major domain)"/>
    <property type="match status" value="1"/>
</dbReference>
<dbReference type="CDD" id="cd00609">
    <property type="entry name" value="AAT_like"/>
    <property type="match status" value="1"/>
</dbReference>
<accession>A0A0M2PY60</accession>
<name>A0A0M2PY60_PROHO</name>
<dbReference type="InterPro" id="IPR015421">
    <property type="entry name" value="PyrdxlP-dep_Trfase_major"/>
</dbReference>
<evidence type="ECO:0000259" key="4">
    <source>
        <dbReference type="Pfam" id="PF00155"/>
    </source>
</evidence>
<dbReference type="Pfam" id="PF00155">
    <property type="entry name" value="Aminotran_1_2"/>
    <property type="match status" value="1"/>
</dbReference>
<dbReference type="STRING" id="317619.GCA_000332315_03486"/>
<dbReference type="OrthoDB" id="9802328at2"/>
<dbReference type="eggNOG" id="COG0436">
    <property type="taxonomic scope" value="Bacteria"/>
</dbReference>
<dbReference type="PANTHER" id="PTHR42832">
    <property type="entry name" value="AMINO ACID AMINOTRANSFERASE"/>
    <property type="match status" value="1"/>
</dbReference>
<keyword evidence="3 5" id="KW-0808">Transferase</keyword>
<proteinExistence type="predicted"/>
<feature type="domain" description="Aminotransferase class I/classII large" evidence="4">
    <location>
        <begin position="31"/>
        <end position="383"/>
    </location>
</feature>
<evidence type="ECO:0000256" key="1">
    <source>
        <dbReference type="ARBA" id="ARBA00001933"/>
    </source>
</evidence>
<gene>
    <name evidence="5" type="ORF">PROH_01560</name>
</gene>
<dbReference type="NCBIfam" id="NF005613">
    <property type="entry name" value="PRK07366.1"/>
    <property type="match status" value="1"/>
</dbReference>
<protein>
    <submittedName>
        <fullName evidence="5">Succinyldiaminopimelate aminotransferase</fullName>
        <ecNumber evidence="5">2.6.1.1</ecNumber>
    </submittedName>
</protein>
<evidence type="ECO:0000313" key="6">
    <source>
        <dbReference type="Proteomes" id="UP000034681"/>
    </source>
</evidence>
<dbReference type="InterPro" id="IPR015424">
    <property type="entry name" value="PyrdxlP-dep_Trfase"/>
</dbReference>
<keyword evidence="6" id="KW-1185">Reference proteome</keyword>
<dbReference type="AlphaFoldDB" id="A0A0M2PY60"/>
<dbReference type="Gene3D" id="3.90.1150.10">
    <property type="entry name" value="Aspartate Aminotransferase, domain 1"/>
    <property type="match status" value="1"/>
</dbReference>
<comment type="caution">
    <text evidence="5">The sequence shown here is derived from an EMBL/GenBank/DDBJ whole genome shotgun (WGS) entry which is preliminary data.</text>
</comment>
<comment type="cofactor">
    <cofactor evidence="1">
        <name>pyridoxal 5'-phosphate</name>
        <dbReference type="ChEBI" id="CHEBI:597326"/>
    </cofactor>
</comment>
<dbReference type="RefSeq" id="WP_017713680.1">
    <property type="nucleotide sequence ID" value="NZ_KB235941.1"/>
</dbReference>